<reference evidence="5" key="1">
    <citation type="submission" date="2020-05" db="EMBL/GenBank/DDBJ databases">
        <title>Phylogenomic resolution of chytrid fungi.</title>
        <authorList>
            <person name="Stajich J.E."/>
            <person name="Amses K."/>
            <person name="Simmons R."/>
            <person name="Seto K."/>
            <person name="Myers J."/>
            <person name="Bonds A."/>
            <person name="Quandt C.A."/>
            <person name="Barry K."/>
            <person name="Liu P."/>
            <person name="Grigoriev I."/>
            <person name="Longcore J.E."/>
            <person name="James T.Y."/>
        </authorList>
    </citation>
    <scope>NUCLEOTIDE SEQUENCE</scope>
    <source>
        <strain evidence="5">PLAUS21</strain>
    </source>
</reference>
<comment type="subcellular location">
    <subcellularLocation>
        <location evidence="1">Membrane</location>
    </subcellularLocation>
</comment>
<evidence type="ECO:0000313" key="6">
    <source>
        <dbReference type="Proteomes" id="UP001210925"/>
    </source>
</evidence>
<evidence type="ECO:0000256" key="3">
    <source>
        <dbReference type="SAM" id="Phobius"/>
    </source>
</evidence>
<comment type="caution">
    <text evidence="5">The sequence shown here is derived from an EMBL/GenBank/DDBJ whole genome shotgun (WGS) entry which is preliminary data.</text>
</comment>
<proteinExistence type="predicted"/>
<dbReference type="Pfam" id="PF16016">
    <property type="entry name" value="VASt"/>
    <property type="match status" value="1"/>
</dbReference>
<keyword evidence="6" id="KW-1185">Reference proteome</keyword>
<accession>A0AAD5UHW9</accession>
<keyword evidence="2 3" id="KW-0472">Membrane</keyword>
<name>A0AAD5UHW9_9FUNG</name>
<keyword evidence="3" id="KW-0812">Transmembrane</keyword>
<gene>
    <name evidence="5" type="ORF">HK103_003525</name>
</gene>
<evidence type="ECO:0000313" key="5">
    <source>
        <dbReference type="EMBL" id="KAJ3258565.1"/>
    </source>
</evidence>
<feature type="transmembrane region" description="Helical" evidence="3">
    <location>
        <begin position="280"/>
        <end position="298"/>
    </location>
</feature>
<dbReference type="PROSITE" id="PS51778">
    <property type="entry name" value="VAST"/>
    <property type="match status" value="1"/>
</dbReference>
<feature type="domain" description="VASt" evidence="4">
    <location>
        <begin position="52"/>
        <end position="251"/>
    </location>
</feature>
<dbReference type="InterPro" id="IPR031968">
    <property type="entry name" value="VASt"/>
</dbReference>
<sequence>MGIDEITVDSVVPPESIAKLKEAESMQAPKLITQSSTLVDVLEDKCGHDTAKGFVLSDEAFPVNFCLLWDRLFGDCKISKEEFAPLADTDSSTEPQSFMDWFMQSRRGILNLQKTHWKLKGHDAAVLEFDKARIGYSRTIKFDMSVGIQTIGSVTIDTITSKTNDSICIKSVTTNTGAPFSNSYYTVLWTCIVRNKTNPNHSNLLTYYTVEFENNTFSMIKMPIQQAIRSRIPEYYHDLVQVLQESLTPQTETPNLPKLIQKAKETQTEETKDIRNIKDILQLIVIAVLLCTVISLSIEIQRMKNKLGI</sequence>
<organism evidence="5 6">
    <name type="scientific">Boothiomyces macroporosus</name>
    <dbReference type="NCBI Taxonomy" id="261099"/>
    <lineage>
        <taxon>Eukaryota</taxon>
        <taxon>Fungi</taxon>
        <taxon>Fungi incertae sedis</taxon>
        <taxon>Chytridiomycota</taxon>
        <taxon>Chytridiomycota incertae sedis</taxon>
        <taxon>Chytridiomycetes</taxon>
        <taxon>Rhizophydiales</taxon>
        <taxon>Terramycetaceae</taxon>
        <taxon>Boothiomyces</taxon>
    </lineage>
</organism>
<evidence type="ECO:0000256" key="2">
    <source>
        <dbReference type="ARBA" id="ARBA00023136"/>
    </source>
</evidence>
<protein>
    <recommendedName>
        <fullName evidence="4">VASt domain-containing protein</fullName>
    </recommendedName>
</protein>
<dbReference type="GO" id="GO:0016020">
    <property type="term" value="C:membrane"/>
    <property type="evidence" value="ECO:0007669"/>
    <property type="project" value="UniProtKB-SubCell"/>
</dbReference>
<dbReference type="EMBL" id="JADGKB010000026">
    <property type="protein sequence ID" value="KAJ3258565.1"/>
    <property type="molecule type" value="Genomic_DNA"/>
</dbReference>
<dbReference type="AlphaFoldDB" id="A0AAD5UHW9"/>
<keyword evidence="3" id="KW-1133">Transmembrane helix</keyword>
<evidence type="ECO:0000256" key="1">
    <source>
        <dbReference type="ARBA" id="ARBA00004370"/>
    </source>
</evidence>
<dbReference type="Proteomes" id="UP001210925">
    <property type="component" value="Unassembled WGS sequence"/>
</dbReference>
<evidence type="ECO:0000259" key="4">
    <source>
        <dbReference type="PROSITE" id="PS51778"/>
    </source>
</evidence>